<dbReference type="EMBL" id="PCSV01000009">
    <property type="protein sequence ID" value="PIP57290.1"/>
    <property type="molecule type" value="Genomic_DNA"/>
</dbReference>
<reference evidence="4 5" key="1">
    <citation type="submission" date="2017-09" db="EMBL/GenBank/DDBJ databases">
        <title>Depth-based differentiation of microbial function through sediment-hosted aquifers and enrichment of novel symbionts in the deep terrestrial subsurface.</title>
        <authorList>
            <person name="Probst A.J."/>
            <person name="Ladd B."/>
            <person name="Jarett J.K."/>
            <person name="Geller-Mcgrath D.E."/>
            <person name="Sieber C.M."/>
            <person name="Emerson J.B."/>
            <person name="Anantharaman K."/>
            <person name="Thomas B.C."/>
            <person name="Malmstrom R."/>
            <person name="Stieglmeier M."/>
            <person name="Klingl A."/>
            <person name="Woyke T."/>
            <person name="Ryan C.M."/>
            <person name="Banfield J.F."/>
        </authorList>
    </citation>
    <scope>NUCLEOTIDE SEQUENCE [LARGE SCALE GENOMIC DNA]</scope>
    <source>
        <strain evidence="4">CG22_combo_CG10-13_8_21_14_all_45_10</strain>
    </source>
</reference>
<dbReference type="PANTHER" id="PTHR33490">
    <property type="entry name" value="BLR5614 PROTEIN-RELATED"/>
    <property type="match status" value="1"/>
</dbReference>
<feature type="domain" description="Transglutaminase-like" evidence="3">
    <location>
        <begin position="350"/>
        <end position="421"/>
    </location>
</feature>
<keyword evidence="1" id="KW-1133">Transmembrane helix</keyword>
<dbReference type="Gene3D" id="3.10.620.30">
    <property type="match status" value="1"/>
</dbReference>
<dbReference type="AlphaFoldDB" id="A0A2H0BJU0"/>
<organism evidence="4 5">
    <name type="scientific">Candidatus Woesebacteria bacterium CG22_combo_CG10-13_8_21_14_all_45_10</name>
    <dbReference type="NCBI Taxonomy" id="1975060"/>
    <lineage>
        <taxon>Bacteria</taxon>
        <taxon>Candidatus Woeseibacteriota</taxon>
    </lineage>
</organism>
<name>A0A2H0BJU0_9BACT</name>
<dbReference type="Proteomes" id="UP000230759">
    <property type="component" value="Unassembled WGS sequence"/>
</dbReference>
<proteinExistence type="predicted"/>
<sequence>MKKIKFFLFYLLPFTFYLLLSPAARAEGEFKTDVAVEYKVQENGITQVNNRIKLENLYTDLYVTSYSLILDHINPGNIRAYDSQDDLKTETEKTGSQTKIVVFFADAVVGKGKVREFNIAYNDSEIATRTGEVWEITIPKLAADSAFATYTLSFSVPVSFGQEAYLSPAPNKKELNGGRRFYTFAKNSLTQTGITAAYGEFQIFSFNFIYHLENPMIKPGDVDIAVPPDTSLQKVYYTVFQPKPVNLHSDSDGNWLATYTLKARERTDITVKGYVQIFAGPRPFAQPSQPTLASNLKASNYWQITDPAIVNLASQYKTPKEIYDFVSTYLTYDTDRAKPNAARLGAVEALKNPRSAICTEFTDLFIALARAAGIPAREINGFAYTQNPKIQPLSLVSDVLHAWPEYWDRAKNNWVAIDPTWGATTGGVDFFTKLDLRHFTFVIHGLDPQKPYPPGSYKLGPNPQKDVFVNFAQLPEDRLAKAEISYNKSGPLPFRHQKVSVVVKNTGAAAFYNLDVLVSSDGSPQETKKIEVLPPFASFSFDILVPFSFMGRKTPQSVTVSASDAKASFTTAKKEVVIYNLAAILTGALIILVLVLIKLKKDDKHPLFAQKYHNLLIKKDLFKL</sequence>
<dbReference type="InterPro" id="IPR002931">
    <property type="entry name" value="Transglutaminase-like"/>
</dbReference>
<dbReference type="Pfam" id="PF01841">
    <property type="entry name" value="Transglut_core"/>
    <property type="match status" value="1"/>
</dbReference>
<comment type="caution">
    <text evidence="4">The sequence shown here is derived from an EMBL/GenBank/DDBJ whole genome shotgun (WGS) entry which is preliminary data.</text>
</comment>
<feature type="transmembrane region" description="Helical" evidence="1">
    <location>
        <begin position="576"/>
        <end position="597"/>
    </location>
</feature>
<feature type="signal peptide" evidence="2">
    <location>
        <begin position="1"/>
        <end position="26"/>
    </location>
</feature>
<dbReference type="InterPro" id="IPR038765">
    <property type="entry name" value="Papain-like_cys_pep_sf"/>
</dbReference>
<keyword evidence="1" id="KW-0812">Transmembrane</keyword>
<gene>
    <name evidence="4" type="ORF">COX04_00320</name>
</gene>
<feature type="chain" id="PRO_5013701687" description="Transglutaminase-like domain-containing protein" evidence="2">
    <location>
        <begin position="27"/>
        <end position="624"/>
    </location>
</feature>
<evidence type="ECO:0000259" key="3">
    <source>
        <dbReference type="SMART" id="SM00460"/>
    </source>
</evidence>
<evidence type="ECO:0000256" key="1">
    <source>
        <dbReference type="SAM" id="Phobius"/>
    </source>
</evidence>
<dbReference type="PANTHER" id="PTHR33490:SF6">
    <property type="entry name" value="SLL1049 PROTEIN"/>
    <property type="match status" value="1"/>
</dbReference>
<keyword evidence="1" id="KW-0472">Membrane</keyword>
<evidence type="ECO:0000313" key="4">
    <source>
        <dbReference type="EMBL" id="PIP57290.1"/>
    </source>
</evidence>
<keyword evidence="2" id="KW-0732">Signal</keyword>
<dbReference type="SUPFAM" id="SSF54001">
    <property type="entry name" value="Cysteine proteinases"/>
    <property type="match status" value="1"/>
</dbReference>
<dbReference type="SMART" id="SM00460">
    <property type="entry name" value="TGc"/>
    <property type="match status" value="1"/>
</dbReference>
<evidence type="ECO:0000256" key="2">
    <source>
        <dbReference type="SAM" id="SignalP"/>
    </source>
</evidence>
<evidence type="ECO:0000313" key="5">
    <source>
        <dbReference type="Proteomes" id="UP000230759"/>
    </source>
</evidence>
<accession>A0A2H0BJU0</accession>
<protein>
    <recommendedName>
        <fullName evidence="3">Transglutaminase-like domain-containing protein</fullName>
    </recommendedName>
</protein>